<evidence type="ECO:0000313" key="2">
    <source>
        <dbReference type="WBParaSite" id="ES5_v2.g13225.t1"/>
    </source>
</evidence>
<sequence>MLLSSVSGRLQSDTGSTHRVDLGGDATHHREIAMNVDAARALGGMNVEPEEGKDYILLLNGLRICDITVKKSFREFLTQFKIFESANDEHGLTVNDEIRVDLNQNSFYYMERLQSINNTQIPVLNVNLKHVLEFDESLYHMIVAYPVVKRDVIRRRIDEPTVCTNCKLKFSFNLIHNRSAFGIKQIVKLQEIPGDMPAGQKPHTVTIFVHGGLVDQLRLNDRIVVTGIYRVTSNRANPVQRALKRSYRTVVDVLHFRRMNQDRLHDDGTYMTEERIAPVMTEQEVASNINEEGVALIADSAENPEVPAPEIQPVAVGNLTARLVSRFYI</sequence>
<reference evidence="2" key="1">
    <citation type="submission" date="2022-11" db="UniProtKB">
        <authorList>
            <consortium name="WormBaseParasite"/>
        </authorList>
    </citation>
    <scope>IDENTIFICATION</scope>
</reference>
<dbReference type="WBParaSite" id="ES5_v2.g13225.t1">
    <property type="protein sequence ID" value="ES5_v2.g13225.t1"/>
    <property type="gene ID" value="ES5_v2.g13225"/>
</dbReference>
<protein>
    <submittedName>
        <fullName evidence="2">Uncharacterized protein</fullName>
    </submittedName>
</protein>
<dbReference type="Proteomes" id="UP000887579">
    <property type="component" value="Unplaced"/>
</dbReference>
<name>A0AC34F8I0_9BILA</name>
<evidence type="ECO:0000313" key="1">
    <source>
        <dbReference type="Proteomes" id="UP000887579"/>
    </source>
</evidence>
<organism evidence="1 2">
    <name type="scientific">Panagrolaimus sp. ES5</name>
    <dbReference type="NCBI Taxonomy" id="591445"/>
    <lineage>
        <taxon>Eukaryota</taxon>
        <taxon>Metazoa</taxon>
        <taxon>Ecdysozoa</taxon>
        <taxon>Nematoda</taxon>
        <taxon>Chromadorea</taxon>
        <taxon>Rhabditida</taxon>
        <taxon>Tylenchina</taxon>
        <taxon>Panagrolaimomorpha</taxon>
        <taxon>Panagrolaimoidea</taxon>
        <taxon>Panagrolaimidae</taxon>
        <taxon>Panagrolaimus</taxon>
    </lineage>
</organism>
<accession>A0AC34F8I0</accession>
<proteinExistence type="predicted"/>